<evidence type="ECO:0000313" key="1">
    <source>
        <dbReference type="EMBL" id="PXV62694.1"/>
    </source>
</evidence>
<name>A0A2V3PNX1_9BACT</name>
<proteinExistence type="predicted"/>
<reference evidence="1 2" key="1">
    <citation type="submission" date="2018-03" db="EMBL/GenBank/DDBJ databases">
        <title>Genomic Encyclopedia of Archaeal and Bacterial Type Strains, Phase II (KMG-II): from individual species to whole genera.</title>
        <authorList>
            <person name="Goeker M."/>
        </authorList>
    </citation>
    <scope>NUCLEOTIDE SEQUENCE [LARGE SCALE GENOMIC DNA]</scope>
    <source>
        <strain evidence="1 2">DSM 100214</strain>
    </source>
</reference>
<sequence length="589" mass="68103">MNKAYTTLIFLLILFIQSGNIVGKDILTTPLKRTDILNIGSIAYPANLEERSDIPFKLLVDEEFKKLMSDSVNYEQFRPTLIFFERGFKAPKATDKKTSFGYITVTALSGKYRFPKQISDVQKAKIESNIKQDVDTNLIGTQFQVKKWDSFDFKTINGLIAIQYSYEQTLKGKNPTNITTTNLYDSDVQLQIVLSAPKKEYKKWLAYYNQIVETFKRKVNIADIATFEYPTDIQERKDIPFKLLVDNEFKKILGESVDYEQFRPGLLFLNRNFEIADSTNIPPFGSISFNVLPDSNPRTLKKDSLNRDLLQENIKKNVQQNLDSTDYKINNWGSFEISELEGVPILQYSYEQQLRNNEASKIYAAYLFDKSGQIQLTMSSPLNSSTEWKNRYDKILASYQRLVAIPNIGTMFYPVNLEERSDIPFVTLVDKESKKKLGDSIDYERFRPTLLFLKRDFNENDPNQLESFSSITINTQEGNFSRLSHPDSMNIDTIQYQMKASVERNLQNTGYSLISWDSFNSSLSNGTRIISYSYTQQLEGLEPKHIGVTYFYTEGSQTLVTLTSSESEYSFWKPEYEQMIQSFRLSGQR</sequence>
<dbReference type="EMBL" id="QICL01000018">
    <property type="protein sequence ID" value="PXV62694.1"/>
    <property type="molecule type" value="Genomic_DNA"/>
</dbReference>
<evidence type="ECO:0000313" key="2">
    <source>
        <dbReference type="Proteomes" id="UP000247973"/>
    </source>
</evidence>
<accession>A0A2V3PNX1</accession>
<dbReference type="RefSeq" id="WP_110311361.1">
    <property type="nucleotide sequence ID" value="NZ_QICL01000018.1"/>
</dbReference>
<protein>
    <submittedName>
        <fullName evidence="1">Uncharacterized protein</fullName>
    </submittedName>
</protein>
<dbReference type="OrthoDB" id="996500at2"/>
<dbReference type="Proteomes" id="UP000247973">
    <property type="component" value="Unassembled WGS sequence"/>
</dbReference>
<organism evidence="1 2">
    <name type="scientific">Dysgonomonas alginatilytica</name>
    <dbReference type="NCBI Taxonomy" id="1605892"/>
    <lineage>
        <taxon>Bacteria</taxon>
        <taxon>Pseudomonadati</taxon>
        <taxon>Bacteroidota</taxon>
        <taxon>Bacteroidia</taxon>
        <taxon>Bacteroidales</taxon>
        <taxon>Dysgonomonadaceae</taxon>
        <taxon>Dysgonomonas</taxon>
    </lineage>
</organism>
<dbReference type="AlphaFoldDB" id="A0A2V3PNX1"/>
<gene>
    <name evidence="1" type="ORF">CLV62_11883</name>
</gene>
<comment type="caution">
    <text evidence="1">The sequence shown here is derived from an EMBL/GenBank/DDBJ whole genome shotgun (WGS) entry which is preliminary data.</text>
</comment>
<keyword evidence="2" id="KW-1185">Reference proteome</keyword>